<dbReference type="CDD" id="cd06223">
    <property type="entry name" value="PRTases_typeI"/>
    <property type="match status" value="1"/>
</dbReference>
<dbReference type="GO" id="GO:0006015">
    <property type="term" value="P:5-phosphoribose 1-diphosphate biosynthetic process"/>
    <property type="evidence" value="ECO:0007669"/>
    <property type="project" value="TreeGrafter"/>
</dbReference>
<dbReference type="EC" id="2.7.6.1" evidence="1"/>
<keyword evidence="2" id="KW-0808">Transferase</keyword>
<evidence type="ECO:0000256" key="9">
    <source>
        <dbReference type="ARBA" id="ARBA00049535"/>
    </source>
</evidence>
<accession>A0A3D9ZIZ5</accession>
<comment type="caution">
    <text evidence="11">The sequence shown here is derived from an EMBL/GenBank/DDBJ whole genome shotgun (WGS) entry which is preliminary data.</text>
</comment>
<keyword evidence="5" id="KW-0547">Nucleotide-binding</keyword>
<reference evidence="11 12" key="1">
    <citation type="submission" date="2018-08" db="EMBL/GenBank/DDBJ databases">
        <title>Sequencing the genomes of 1000 actinobacteria strains.</title>
        <authorList>
            <person name="Klenk H.-P."/>
        </authorList>
    </citation>
    <scope>NUCLEOTIDE SEQUENCE [LARGE SCALE GENOMIC DNA]</scope>
    <source>
        <strain evidence="11 12">DSM 44099</strain>
    </source>
</reference>
<evidence type="ECO:0000256" key="6">
    <source>
        <dbReference type="ARBA" id="ARBA00022777"/>
    </source>
</evidence>
<dbReference type="InterPro" id="IPR029099">
    <property type="entry name" value="Pribosyltran_N"/>
</dbReference>
<gene>
    <name evidence="11" type="ORF">DFJ67_3198</name>
</gene>
<feature type="domain" description="Ribose-phosphate pyrophosphokinase N-terminal" evidence="10">
    <location>
        <begin position="5"/>
        <end position="120"/>
    </location>
</feature>
<dbReference type="AlphaFoldDB" id="A0A3D9ZIZ5"/>
<evidence type="ECO:0000256" key="2">
    <source>
        <dbReference type="ARBA" id="ARBA00022679"/>
    </source>
</evidence>
<dbReference type="InterPro" id="IPR005946">
    <property type="entry name" value="Rib-P_diPkinase"/>
</dbReference>
<name>A0A3D9ZIZ5_9ACTN</name>
<keyword evidence="7" id="KW-0067">ATP-binding</keyword>
<keyword evidence="4" id="KW-0545">Nucleotide biosynthesis</keyword>
<keyword evidence="8" id="KW-0460">Magnesium</keyword>
<dbReference type="SUPFAM" id="SSF53271">
    <property type="entry name" value="PRTase-like"/>
    <property type="match status" value="1"/>
</dbReference>
<keyword evidence="6 11" id="KW-0418">Kinase</keyword>
<dbReference type="NCBIfam" id="NF002320">
    <property type="entry name" value="PRK01259.1"/>
    <property type="match status" value="1"/>
</dbReference>
<evidence type="ECO:0000256" key="3">
    <source>
        <dbReference type="ARBA" id="ARBA00022723"/>
    </source>
</evidence>
<dbReference type="FunFam" id="3.40.50.2020:FF:000007">
    <property type="entry name" value="Ribose-phosphate pyrophosphokinase"/>
    <property type="match status" value="1"/>
</dbReference>
<evidence type="ECO:0000313" key="11">
    <source>
        <dbReference type="EMBL" id="REF97201.1"/>
    </source>
</evidence>
<dbReference type="PANTHER" id="PTHR10210:SF32">
    <property type="entry name" value="RIBOSE-PHOSPHATE PYROPHOSPHOKINASE 2"/>
    <property type="match status" value="1"/>
</dbReference>
<keyword evidence="3" id="KW-0479">Metal-binding</keyword>
<evidence type="ECO:0000256" key="7">
    <source>
        <dbReference type="ARBA" id="ARBA00022840"/>
    </source>
</evidence>
<dbReference type="GO" id="GO:0005737">
    <property type="term" value="C:cytoplasm"/>
    <property type="evidence" value="ECO:0007669"/>
    <property type="project" value="TreeGrafter"/>
</dbReference>
<proteinExistence type="predicted"/>
<dbReference type="GO" id="GO:0006164">
    <property type="term" value="P:purine nucleotide biosynthetic process"/>
    <property type="evidence" value="ECO:0007669"/>
    <property type="project" value="TreeGrafter"/>
</dbReference>
<dbReference type="Gene3D" id="3.40.50.2020">
    <property type="match status" value="2"/>
</dbReference>
<dbReference type="NCBIfam" id="TIGR01251">
    <property type="entry name" value="ribP_PPkin"/>
    <property type="match status" value="1"/>
</dbReference>
<dbReference type="PANTHER" id="PTHR10210">
    <property type="entry name" value="RIBOSE-PHOSPHATE DIPHOSPHOKINASE FAMILY MEMBER"/>
    <property type="match status" value="1"/>
</dbReference>
<dbReference type="InterPro" id="IPR029057">
    <property type="entry name" value="PRTase-like"/>
</dbReference>
<dbReference type="EMBL" id="QUMQ01000001">
    <property type="protein sequence ID" value="REF97201.1"/>
    <property type="molecule type" value="Genomic_DNA"/>
</dbReference>
<dbReference type="InterPro" id="IPR000836">
    <property type="entry name" value="PRTase_dom"/>
</dbReference>
<dbReference type="Pfam" id="PF13793">
    <property type="entry name" value="Pribosyltran_N"/>
    <property type="match status" value="1"/>
</dbReference>
<organism evidence="11 12">
    <name type="scientific">Asanoa ferruginea</name>
    <dbReference type="NCBI Taxonomy" id="53367"/>
    <lineage>
        <taxon>Bacteria</taxon>
        <taxon>Bacillati</taxon>
        <taxon>Actinomycetota</taxon>
        <taxon>Actinomycetes</taxon>
        <taxon>Micromonosporales</taxon>
        <taxon>Micromonosporaceae</taxon>
        <taxon>Asanoa</taxon>
    </lineage>
</organism>
<protein>
    <recommendedName>
        <fullName evidence="1">ribose-phosphate diphosphokinase</fullName>
        <ecNumber evidence="1">2.7.6.1</ecNumber>
    </recommendedName>
</protein>
<dbReference type="Pfam" id="PF14572">
    <property type="entry name" value="Pribosyl_synth"/>
    <property type="match status" value="1"/>
</dbReference>
<dbReference type="GO" id="GO:0016301">
    <property type="term" value="F:kinase activity"/>
    <property type="evidence" value="ECO:0007669"/>
    <property type="project" value="UniProtKB-KW"/>
</dbReference>
<dbReference type="OrthoDB" id="9777067at2"/>
<evidence type="ECO:0000256" key="4">
    <source>
        <dbReference type="ARBA" id="ARBA00022727"/>
    </source>
</evidence>
<sequence>MREIAVFSGGAHPELAADICEHLGVPLQPTRISRFANDCLEVQLQANCRERDVFLIQPIVAPTQENLVELLFMIDAARGASAGRITVVLPHFAYARSDKKDAPRISIGARLVADLLVSAGAHRVLAMTLHSPQVHGFFSVPVDHLHALRELADHFRGEDLSETVVVSPDLGNAKEAAAFARMLGTPVAAGAKQRFQDRVRISAVIGDVTDRDVIVLDDEIAKGSTVIELVDHLHQLKARSIRLVCTHGLFADDALDRLAALEGVREIICTNTVPIPVEKRIPQLTVLSVAPALAEAMRRIHNGESVSALFA</sequence>
<keyword evidence="12" id="KW-1185">Reference proteome</keyword>
<comment type="catalytic activity">
    <reaction evidence="9">
        <text>D-ribose 5-phosphate + ATP = 5-phospho-alpha-D-ribose 1-diphosphate + AMP + H(+)</text>
        <dbReference type="Rhea" id="RHEA:15609"/>
        <dbReference type="ChEBI" id="CHEBI:15378"/>
        <dbReference type="ChEBI" id="CHEBI:30616"/>
        <dbReference type="ChEBI" id="CHEBI:58017"/>
        <dbReference type="ChEBI" id="CHEBI:78346"/>
        <dbReference type="ChEBI" id="CHEBI:456215"/>
        <dbReference type="EC" id="2.7.6.1"/>
    </reaction>
</comment>
<dbReference type="GO" id="GO:0002189">
    <property type="term" value="C:ribose phosphate diphosphokinase complex"/>
    <property type="evidence" value="ECO:0007669"/>
    <property type="project" value="TreeGrafter"/>
</dbReference>
<dbReference type="GO" id="GO:0000287">
    <property type="term" value="F:magnesium ion binding"/>
    <property type="evidence" value="ECO:0007669"/>
    <property type="project" value="InterPro"/>
</dbReference>
<dbReference type="RefSeq" id="WP_116068604.1">
    <property type="nucleotide sequence ID" value="NZ_BONB01000020.1"/>
</dbReference>
<evidence type="ECO:0000313" key="12">
    <source>
        <dbReference type="Proteomes" id="UP000256913"/>
    </source>
</evidence>
<evidence type="ECO:0000259" key="10">
    <source>
        <dbReference type="Pfam" id="PF13793"/>
    </source>
</evidence>
<dbReference type="GO" id="GO:0004749">
    <property type="term" value="F:ribose phosphate diphosphokinase activity"/>
    <property type="evidence" value="ECO:0007669"/>
    <property type="project" value="UniProtKB-EC"/>
</dbReference>
<evidence type="ECO:0000256" key="8">
    <source>
        <dbReference type="ARBA" id="ARBA00022842"/>
    </source>
</evidence>
<dbReference type="GO" id="GO:0005524">
    <property type="term" value="F:ATP binding"/>
    <property type="evidence" value="ECO:0007669"/>
    <property type="project" value="UniProtKB-KW"/>
</dbReference>
<dbReference type="SMART" id="SM01400">
    <property type="entry name" value="Pribosyltran_N"/>
    <property type="match status" value="1"/>
</dbReference>
<dbReference type="Proteomes" id="UP000256913">
    <property type="component" value="Unassembled WGS sequence"/>
</dbReference>
<evidence type="ECO:0000256" key="5">
    <source>
        <dbReference type="ARBA" id="ARBA00022741"/>
    </source>
</evidence>
<evidence type="ECO:0000256" key="1">
    <source>
        <dbReference type="ARBA" id="ARBA00013247"/>
    </source>
</evidence>